<organism evidence="1 2">
    <name type="scientific">Plesiocystis pacifica SIR-1</name>
    <dbReference type="NCBI Taxonomy" id="391625"/>
    <lineage>
        <taxon>Bacteria</taxon>
        <taxon>Pseudomonadati</taxon>
        <taxon>Myxococcota</taxon>
        <taxon>Polyangia</taxon>
        <taxon>Nannocystales</taxon>
        <taxon>Nannocystaceae</taxon>
        <taxon>Plesiocystis</taxon>
    </lineage>
</organism>
<dbReference type="STRING" id="391625.PPSIR1_07952"/>
<comment type="caution">
    <text evidence="1">The sequence shown here is derived from an EMBL/GenBank/DDBJ whole genome shotgun (WGS) entry which is preliminary data.</text>
</comment>
<protein>
    <recommendedName>
        <fullName evidence="3">Roadblock/LAMTOR2 domain-containing protein</fullName>
    </recommendedName>
</protein>
<dbReference type="OrthoDB" id="3781969at2"/>
<reference evidence="1 2" key="1">
    <citation type="submission" date="2007-06" db="EMBL/GenBank/DDBJ databases">
        <authorList>
            <person name="Shimkets L."/>
            <person name="Ferriera S."/>
            <person name="Johnson J."/>
            <person name="Kravitz S."/>
            <person name="Beeson K."/>
            <person name="Sutton G."/>
            <person name="Rogers Y.-H."/>
            <person name="Friedman R."/>
            <person name="Frazier M."/>
            <person name="Venter J.C."/>
        </authorList>
    </citation>
    <scope>NUCLEOTIDE SEQUENCE [LARGE SCALE GENOMIC DNA]</scope>
    <source>
        <strain evidence="1 2">SIR-1</strain>
    </source>
</reference>
<name>A6GCY5_9BACT</name>
<evidence type="ECO:0000313" key="2">
    <source>
        <dbReference type="Proteomes" id="UP000005801"/>
    </source>
</evidence>
<dbReference type="Gene3D" id="3.30.450.30">
    <property type="entry name" value="Dynein light chain 2a, cytoplasmic"/>
    <property type="match status" value="1"/>
</dbReference>
<gene>
    <name evidence="1" type="ORF">PPSIR1_07952</name>
</gene>
<dbReference type="eggNOG" id="COG4753">
    <property type="taxonomic scope" value="Bacteria"/>
</dbReference>
<accession>A6GCY5</accession>
<dbReference type="RefSeq" id="WP_006974576.1">
    <property type="nucleotide sequence ID" value="NZ_ABCS01000068.1"/>
</dbReference>
<dbReference type="EMBL" id="ABCS01000068">
    <property type="protein sequence ID" value="EDM76309.1"/>
    <property type="molecule type" value="Genomic_DNA"/>
</dbReference>
<dbReference type="SUPFAM" id="SSF103196">
    <property type="entry name" value="Roadblock/LC7 domain"/>
    <property type="match status" value="1"/>
</dbReference>
<evidence type="ECO:0000313" key="1">
    <source>
        <dbReference type="EMBL" id="EDM76309.1"/>
    </source>
</evidence>
<proteinExistence type="predicted"/>
<dbReference type="Proteomes" id="UP000005801">
    <property type="component" value="Unassembled WGS sequence"/>
</dbReference>
<keyword evidence="2" id="KW-1185">Reference proteome</keyword>
<evidence type="ECO:0008006" key="3">
    <source>
        <dbReference type="Google" id="ProtNLM"/>
    </source>
</evidence>
<dbReference type="AlphaFoldDB" id="A6GCY5"/>
<sequence>MANIEQTISTIFNQVTGTLGVALVDHESGMALATRGSGINLEVAAAGNMEVVRAKMRVMEALDIEGEIEDILITLSSQLHIIRPVGSNLFLYLAIDRKTGNLAMARHQLAKGASELKV</sequence>